<dbReference type="EMBL" id="SZPQ01000022">
    <property type="protein sequence ID" value="TKI05127.1"/>
    <property type="molecule type" value="Genomic_DNA"/>
</dbReference>
<protein>
    <submittedName>
        <fullName evidence="2">N-acetyltransferase family protein</fullName>
    </submittedName>
</protein>
<keyword evidence="3" id="KW-1185">Reference proteome</keyword>
<dbReference type="PROSITE" id="PS51186">
    <property type="entry name" value="GNAT"/>
    <property type="match status" value="1"/>
</dbReference>
<comment type="caution">
    <text evidence="2">The sequence shown here is derived from an EMBL/GenBank/DDBJ whole genome shotgun (WGS) entry which is preliminary data.</text>
</comment>
<name>A0ABY2SJQ5_9HYPH</name>
<dbReference type="InterPro" id="IPR016181">
    <property type="entry name" value="Acyl_CoA_acyltransferase"/>
</dbReference>
<dbReference type="Proteomes" id="UP000305202">
    <property type="component" value="Unassembled WGS sequence"/>
</dbReference>
<sequence length="192" mass="21309">MLATNLFAGVLAVSDSSISIIDAAESDMRAVQQIYAWHVENGIASFETEPPTLEEMLNRRAAVLSQGLPWLAAKQDGRLVGYCYLGLYRSRYAYRFTVEDSVYVHPDMGGHGIGRLLLSEAISRAERGGWRQMLAVIGNSENHASIRLHEKLGFSLIGALTAVGYKHDRWVDTLLMQRPLGEGRTSPPVQRH</sequence>
<dbReference type="PANTHER" id="PTHR43072:SF8">
    <property type="entry name" value="ACYLTRANSFERASE FABY-RELATED"/>
    <property type="match status" value="1"/>
</dbReference>
<dbReference type="SUPFAM" id="SSF55729">
    <property type="entry name" value="Acyl-CoA N-acyltransferases (Nat)"/>
    <property type="match status" value="1"/>
</dbReference>
<accession>A0ABY2SJQ5</accession>
<dbReference type="RefSeq" id="WP_136991092.1">
    <property type="nucleotide sequence ID" value="NZ_SZPQ01000022.1"/>
</dbReference>
<proteinExistence type="predicted"/>
<evidence type="ECO:0000313" key="2">
    <source>
        <dbReference type="EMBL" id="TKI05127.1"/>
    </source>
</evidence>
<feature type="domain" description="N-acetyltransferase" evidence="1">
    <location>
        <begin position="18"/>
        <end position="181"/>
    </location>
</feature>
<dbReference type="Pfam" id="PF00583">
    <property type="entry name" value="Acetyltransf_1"/>
    <property type="match status" value="1"/>
</dbReference>
<organism evidence="2 3">
    <name type="scientific">Martelella alba</name>
    <dbReference type="NCBI Taxonomy" id="2590451"/>
    <lineage>
        <taxon>Bacteria</taxon>
        <taxon>Pseudomonadati</taxon>
        <taxon>Pseudomonadota</taxon>
        <taxon>Alphaproteobacteria</taxon>
        <taxon>Hyphomicrobiales</taxon>
        <taxon>Aurantimonadaceae</taxon>
        <taxon>Martelella</taxon>
    </lineage>
</organism>
<evidence type="ECO:0000259" key="1">
    <source>
        <dbReference type="PROSITE" id="PS51186"/>
    </source>
</evidence>
<reference evidence="2 3" key="1">
    <citation type="submission" date="2019-04" db="EMBL/GenBank/DDBJ databases">
        <authorList>
            <person name="Li M."/>
            <person name="Gao C."/>
        </authorList>
    </citation>
    <scope>NUCLEOTIDE SEQUENCE [LARGE SCALE GENOMIC DNA]</scope>
    <source>
        <strain evidence="2 3">BGMRC 2031</strain>
    </source>
</reference>
<gene>
    <name evidence="2" type="ORF">FCN80_15615</name>
</gene>
<dbReference type="Gene3D" id="3.40.630.30">
    <property type="match status" value="1"/>
</dbReference>
<dbReference type="InterPro" id="IPR000182">
    <property type="entry name" value="GNAT_dom"/>
</dbReference>
<evidence type="ECO:0000313" key="3">
    <source>
        <dbReference type="Proteomes" id="UP000305202"/>
    </source>
</evidence>
<dbReference type="PANTHER" id="PTHR43072">
    <property type="entry name" value="N-ACETYLTRANSFERASE"/>
    <property type="match status" value="1"/>
</dbReference>
<dbReference type="CDD" id="cd04301">
    <property type="entry name" value="NAT_SF"/>
    <property type="match status" value="1"/>
</dbReference>